<dbReference type="PIRSF" id="PIRSF001604">
    <property type="entry name" value="LigA"/>
    <property type="match status" value="1"/>
</dbReference>
<feature type="domain" description="BRCT" evidence="12">
    <location>
        <begin position="595"/>
        <end position="671"/>
    </location>
</feature>
<dbReference type="SUPFAM" id="SSF50249">
    <property type="entry name" value="Nucleic acid-binding proteins"/>
    <property type="match status" value="1"/>
</dbReference>
<dbReference type="Pfam" id="PF01653">
    <property type="entry name" value="DNA_ligase_aden"/>
    <property type="match status" value="1"/>
</dbReference>
<dbReference type="InterPro" id="IPR018239">
    <property type="entry name" value="DNA_ligase_AS"/>
</dbReference>
<feature type="binding site" evidence="11">
    <location>
        <position position="173"/>
    </location>
    <ligand>
        <name>NAD(+)</name>
        <dbReference type="ChEBI" id="CHEBI:57540"/>
    </ligand>
</feature>
<evidence type="ECO:0000256" key="6">
    <source>
        <dbReference type="ARBA" id="ARBA00022833"/>
    </source>
</evidence>
<feature type="binding site" evidence="11">
    <location>
        <position position="113"/>
    </location>
    <ligand>
        <name>NAD(+)</name>
        <dbReference type="ChEBI" id="CHEBI:57540"/>
    </ligand>
</feature>
<keyword evidence="7 11" id="KW-0460">Magnesium</keyword>
<dbReference type="CDD" id="cd00114">
    <property type="entry name" value="LIGANc"/>
    <property type="match status" value="1"/>
</dbReference>
<feature type="binding site" evidence="11">
    <location>
        <position position="136"/>
    </location>
    <ligand>
        <name>NAD(+)</name>
        <dbReference type="ChEBI" id="CHEBI:57540"/>
    </ligand>
</feature>
<dbReference type="FunFam" id="3.30.470.30:FF:000001">
    <property type="entry name" value="DNA ligase"/>
    <property type="match status" value="1"/>
</dbReference>
<feature type="binding site" evidence="11">
    <location>
        <begin position="81"/>
        <end position="82"/>
    </location>
    <ligand>
        <name>NAD(+)</name>
        <dbReference type="ChEBI" id="CHEBI:57540"/>
    </ligand>
</feature>
<dbReference type="GO" id="GO:0003911">
    <property type="term" value="F:DNA ligase (NAD+) activity"/>
    <property type="evidence" value="ECO:0007669"/>
    <property type="project" value="UniProtKB-UniRule"/>
</dbReference>
<dbReference type="GO" id="GO:0006260">
    <property type="term" value="P:DNA replication"/>
    <property type="evidence" value="ECO:0007669"/>
    <property type="project" value="UniProtKB-KW"/>
</dbReference>
<dbReference type="GO" id="GO:0046872">
    <property type="term" value="F:metal ion binding"/>
    <property type="evidence" value="ECO:0007669"/>
    <property type="project" value="UniProtKB-KW"/>
</dbReference>
<dbReference type="InterPro" id="IPR036420">
    <property type="entry name" value="BRCT_dom_sf"/>
</dbReference>
<dbReference type="AlphaFoldDB" id="G2LNV6"/>
<evidence type="ECO:0000256" key="3">
    <source>
        <dbReference type="ARBA" id="ARBA00022705"/>
    </source>
</evidence>
<dbReference type="SMART" id="SM00292">
    <property type="entry name" value="BRCT"/>
    <property type="match status" value="1"/>
</dbReference>
<comment type="function">
    <text evidence="1 11">DNA ligase that catalyzes the formation of phosphodiester linkages between 5'-phosphoryl and 3'-hydroxyl groups in double-stranded DNA using NAD as a coenzyme and as the energy source for the reaction. It is essential for DNA replication and repair of damaged DNA.</text>
</comment>
<dbReference type="NCBIfam" id="TIGR00575">
    <property type="entry name" value="dnlj"/>
    <property type="match status" value="1"/>
</dbReference>
<accession>G2LNV6</accession>
<keyword evidence="4 11" id="KW-0479">Metal-binding</keyword>
<dbReference type="KEGG" id="buh:BUAMB_063"/>
<organism evidence="13 14">
    <name type="scientific">Buchnera aphidicola str. Ua</name>
    <name type="common">Uroleucon ambrosiae</name>
    <dbReference type="NCBI Taxonomy" id="1005057"/>
    <lineage>
        <taxon>Bacteria</taxon>
        <taxon>Pseudomonadati</taxon>
        <taxon>Pseudomonadota</taxon>
        <taxon>Gammaproteobacteria</taxon>
        <taxon>Enterobacterales</taxon>
        <taxon>Erwiniaceae</taxon>
        <taxon>Buchnera</taxon>
    </lineage>
</organism>
<evidence type="ECO:0000313" key="14">
    <source>
        <dbReference type="Proteomes" id="UP000006139"/>
    </source>
</evidence>
<evidence type="ECO:0000259" key="12">
    <source>
        <dbReference type="PROSITE" id="PS50172"/>
    </source>
</evidence>
<comment type="similarity">
    <text evidence="11">Belongs to the NAD-dependent DNA ligase family. LigA subfamily.</text>
</comment>
<dbReference type="InterPro" id="IPR010994">
    <property type="entry name" value="RuvA_2-like"/>
</dbReference>
<dbReference type="Gene3D" id="3.40.50.10190">
    <property type="entry name" value="BRCT domain"/>
    <property type="match status" value="1"/>
</dbReference>
<dbReference type="HAMAP" id="MF_01588">
    <property type="entry name" value="DNA_ligase_A"/>
    <property type="match status" value="1"/>
</dbReference>
<evidence type="ECO:0000313" key="13">
    <source>
        <dbReference type="EMBL" id="AEO07893.1"/>
    </source>
</evidence>
<proteinExistence type="inferred from homology"/>
<dbReference type="InterPro" id="IPR012340">
    <property type="entry name" value="NA-bd_OB-fold"/>
</dbReference>
<dbReference type="OrthoDB" id="9759736at2"/>
<dbReference type="STRING" id="1005057.BUAMB_063"/>
<dbReference type="Gene3D" id="6.20.10.30">
    <property type="match status" value="1"/>
</dbReference>
<reference evidence="13 14" key="1">
    <citation type="journal article" date="2011" name="PLoS Genet.">
        <title>Sequence conservation and functional constraint on intergenic spacers in reduced genomes of the obligate symbiont buchnera.</title>
        <authorList>
            <person name="Degnan P.H."/>
            <person name="Ochman H."/>
            <person name="Moran N.A."/>
        </authorList>
    </citation>
    <scope>NUCLEOTIDE SEQUENCE [LARGE SCALE GENOMIC DNA]</scope>
    <source>
        <strain evidence="13 14">Ua</strain>
    </source>
</reference>
<feature type="binding site" evidence="11">
    <location>
        <position position="409"/>
    </location>
    <ligand>
        <name>Zn(2+)</name>
        <dbReference type="ChEBI" id="CHEBI:29105"/>
    </ligand>
</feature>
<keyword evidence="9 11" id="KW-0234">DNA repair</keyword>
<dbReference type="InterPro" id="IPR013839">
    <property type="entry name" value="DNAligase_adenylation"/>
</dbReference>
<feature type="binding site" evidence="11">
    <location>
        <position position="433"/>
    </location>
    <ligand>
        <name>Zn(2+)</name>
        <dbReference type="ChEBI" id="CHEBI:29105"/>
    </ligand>
</feature>
<dbReference type="InterPro" id="IPR041663">
    <property type="entry name" value="DisA/LigA_HHH"/>
</dbReference>
<dbReference type="InterPro" id="IPR004150">
    <property type="entry name" value="NAD_DNA_ligase_OB"/>
</dbReference>
<dbReference type="InterPro" id="IPR013840">
    <property type="entry name" value="DNAligase_N"/>
</dbReference>
<dbReference type="GO" id="GO:0005829">
    <property type="term" value="C:cytosol"/>
    <property type="evidence" value="ECO:0007669"/>
    <property type="project" value="TreeGrafter"/>
</dbReference>
<dbReference type="InterPro" id="IPR001679">
    <property type="entry name" value="DNA_ligase"/>
</dbReference>
<evidence type="ECO:0000256" key="2">
    <source>
        <dbReference type="ARBA" id="ARBA00022598"/>
    </source>
</evidence>
<evidence type="ECO:0000256" key="10">
    <source>
        <dbReference type="ARBA" id="ARBA00034005"/>
    </source>
</evidence>
<dbReference type="SUPFAM" id="SSF56091">
    <property type="entry name" value="DNA ligase/mRNA capping enzyme, catalytic domain"/>
    <property type="match status" value="1"/>
</dbReference>
<name>G2LNV6_BUCUM</name>
<dbReference type="HOGENOM" id="CLU_007764_2_1_6"/>
<dbReference type="SUPFAM" id="SSF47781">
    <property type="entry name" value="RuvA domain 2-like"/>
    <property type="match status" value="1"/>
</dbReference>
<dbReference type="PROSITE" id="PS01055">
    <property type="entry name" value="DNA_LIGASE_N1"/>
    <property type="match status" value="1"/>
</dbReference>
<keyword evidence="11" id="KW-0464">Manganese</keyword>
<dbReference type="Pfam" id="PF12826">
    <property type="entry name" value="HHH_2"/>
    <property type="match status" value="1"/>
</dbReference>
<sequence>MTSLKKKINKLKKNILQYEYFYHTLDQPIISDAEYDYLLEKLYNLELENKELITLDSPTQKVGANLLSRFKKNQHFSPMLSLENTFDINGYLNFKKKIKKSIGINKKIIFCCELKIDGIAISIIYERGILVRAVTRGDGLKGENVTHNVRMIQSIPLKLTGSDIPERLEVRGEIFMLKSDFIKLNKEYKKNSNKCFSNPRNAAAGSLRHIDSKIIFERKLMFTCYMCIFFPDLTQTLTTHYERLMKCEYWGLPVNPDIIVCINNNDIFDFYKKFEEKRRILDFDIDGIVIKVNSIELQKKLGCNTKFPRWAIALKFVSAEKITLLKDVKFQVGRTGAITPVAYFDAVCISGVIIRKASLHNKNEIERLNLHINDSIIICRSGDVIPKILSVVEALRSNHEKKIVFPKYCPVCQNKLLENSEDKIIRCHAGWVCAVQKEKALEHFFSKKALNAVGLGPKIIHELIQKKYVNNPIDFFYLTEINLMQLNNFGRKKSLKILASIHSCKKTTFKRFIFSLGISNVGEVIAEKLANHFVNLEALMYSDILKISLISGIGKTIAHNIYNYFSIVSNCKMVNKLINEVGIFWNHQEIDSIENKNLFLLDKKIVLTGVFKNISRTELKKLLIQLGAKVLNHISKNIDFLICGKKFGSKLYQAKKFKILIIYEEDLYNFINFNHKKI</sequence>
<evidence type="ECO:0000256" key="5">
    <source>
        <dbReference type="ARBA" id="ARBA00022763"/>
    </source>
</evidence>
<dbReference type="SMART" id="SM00532">
    <property type="entry name" value="LIGANc"/>
    <property type="match status" value="1"/>
</dbReference>
<dbReference type="GO" id="GO:0006281">
    <property type="term" value="P:DNA repair"/>
    <property type="evidence" value="ECO:0007669"/>
    <property type="project" value="UniProtKB-KW"/>
</dbReference>
<dbReference type="PATRIC" id="fig|1005057.4.peg.58"/>
<keyword evidence="3 11" id="KW-0235">DNA replication</keyword>
<feature type="active site" description="N6-AMP-lysine intermediate" evidence="11">
    <location>
        <position position="115"/>
    </location>
</feature>
<dbReference type="EC" id="6.5.1.2" evidence="11"/>
<protein>
    <recommendedName>
        <fullName evidence="11">DNA ligase</fullName>
        <ecNumber evidence="11">6.5.1.2</ecNumber>
    </recommendedName>
    <alternativeName>
        <fullName evidence="11">Polydeoxyribonucleotide synthase [NAD(+)]</fullName>
    </alternativeName>
</protein>
<dbReference type="PROSITE" id="PS50172">
    <property type="entry name" value="BRCT"/>
    <property type="match status" value="1"/>
</dbReference>
<evidence type="ECO:0000256" key="7">
    <source>
        <dbReference type="ARBA" id="ARBA00022842"/>
    </source>
</evidence>
<dbReference type="RefSeq" id="WP_014499797.1">
    <property type="nucleotide sequence ID" value="NC_017259.1"/>
</dbReference>
<evidence type="ECO:0000256" key="11">
    <source>
        <dbReference type="HAMAP-Rule" id="MF_01588"/>
    </source>
</evidence>
<dbReference type="eggNOG" id="COG0272">
    <property type="taxonomic scope" value="Bacteria"/>
</dbReference>
<feature type="binding site" evidence="11">
    <location>
        <position position="315"/>
    </location>
    <ligand>
        <name>NAD(+)</name>
        <dbReference type="ChEBI" id="CHEBI:57540"/>
    </ligand>
</feature>
<dbReference type="Pfam" id="PF00533">
    <property type="entry name" value="BRCT"/>
    <property type="match status" value="1"/>
</dbReference>
<comment type="cofactor">
    <cofactor evidence="11">
        <name>Mg(2+)</name>
        <dbReference type="ChEBI" id="CHEBI:18420"/>
    </cofactor>
    <cofactor evidence="11">
        <name>Mn(2+)</name>
        <dbReference type="ChEBI" id="CHEBI:29035"/>
    </cofactor>
</comment>
<dbReference type="NCBIfam" id="NF005932">
    <property type="entry name" value="PRK07956.1"/>
    <property type="match status" value="1"/>
</dbReference>
<evidence type="ECO:0000256" key="9">
    <source>
        <dbReference type="ARBA" id="ARBA00023204"/>
    </source>
</evidence>
<feature type="binding site" evidence="11">
    <location>
        <position position="412"/>
    </location>
    <ligand>
        <name>Zn(2+)</name>
        <dbReference type="ChEBI" id="CHEBI:29105"/>
    </ligand>
</feature>
<dbReference type="SUPFAM" id="SSF52113">
    <property type="entry name" value="BRCT domain"/>
    <property type="match status" value="1"/>
</dbReference>
<dbReference type="Gene3D" id="3.30.470.30">
    <property type="entry name" value="DNA ligase/mRNA capping enzyme"/>
    <property type="match status" value="1"/>
</dbReference>
<evidence type="ECO:0000256" key="4">
    <source>
        <dbReference type="ARBA" id="ARBA00022723"/>
    </source>
</evidence>
<dbReference type="EMBL" id="CP002648">
    <property type="protein sequence ID" value="AEO07893.1"/>
    <property type="molecule type" value="Genomic_DNA"/>
</dbReference>
<feature type="binding site" evidence="11">
    <location>
        <begin position="32"/>
        <end position="36"/>
    </location>
    <ligand>
        <name>NAD(+)</name>
        <dbReference type="ChEBI" id="CHEBI:57540"/>
    </ligand>
</feature>
<keyword evidence="2 11" id="KW-0436">Ligase</keyword>
<feature type="binding site" evidence="11">
    <location>
        <position position="291"/>
    </location>
    <ligand>
        <name>NAD(+)</name>
        <dbReference type="ChEBI" id="CHEBI:57540"/>
    </ligand>
</feature>
<evidence type="ECO:0000256" key="8">
    <source>
        <dbReference type="ARBA" id="ARBA00023027"/>
    </source>
</evidence>
<keyword evidence="5 11" id="KW-0227">DNA damage</keyword>
<dbReference type="Gene3D" id="2.40.50.140">
    <property type="entry name" value="Nucleic acid-binding proteins"/>
    <property type="match status" value="1"/>
</dbReference>
<comment type="caution">
    <text evidence="11">Lacks conserved residue(s) required for the propagation of feature annotation.</text>
</comment>
<evidence type="ECO:0000256" key="1">
    <source>
        <dbReference type="ARBA" id="ARBA00004067"/>
    </source>
</evidence>
<keyword evidence="6 11" id="KW-0862">Zinc</keyword>
<dbReference type="Proteomes" id="UP000006139">
    <property type="component" value="Chromosome"/>
</dbReference>
<keyword evidence="8 11" id="KW-0520">NAD</keyword>
<dbReference type="Pfam" id="PF03120">
    <property type="entry name" value="OB_DNA_ligase"/>
    <property type="match status" value="1"/>
</dbReference>
<dbReference type="InterPro" id="IPR001357">
    <property type="entry name" value="BRCT_dom"/>
</dbReference>
<comment type="catalytic activity">
    <reaction evidence="10 11">
        <text>NAD(+) + (deoxyribonucleotide)n-3'-hydroxyl + 5'-phospho-(deoxyribonucleotide)m = (deoxyribonucleotide)n+m + AMP + beta-nicotinamide D-nucleotide.</text>
        <dbReference type="EC" id="6.5.1.2"/>
    </reaction>
</comment>
<dbReference type="PANTHER" id="PTHR23389">
    <property type="entry name" value="CHROMOSOME TRANSMISSION FIDELITY FACTOR 18"/>
    <property type="match status" value="1"/>
</dbReference>
<dbReference type="Gene3D" id="1.10.287.610">
    <property type="entry name" value="Helix hairpin bin"/>
    <property type="match status" value="1"/>
</dbReference>
<dbReference type="Gene3D" id="1.10.150.20">
    <property type="entry name" value="5' to 3' exonuclease, C-terminal subdomain"/>
    <property type="match status" value="2"/>
</dbReference>
<gene>
    <name evidence="13" type="primary">lig</name>
    <name evidence="11" type="synonym">ligA</name>
    <name evidence="13" type="ORF">BUAMB_063</name>
</gene>
<dbReference type="CDD" id="cd17748">
    <property type="entry name" value="BRCT_DNA_ligase_like"/>
    <property type="match status" value="1"/>
</dbReference>
<dbReference type="PANTHER" id="PTHR23389:SF9">
    <property type="entry name" value="DNA LIGASE"/>
    <property type="match status" value="1"/>
</dbReference>